<protein>
    <submittedName>
        <fullName evidence="2">Uncharacterized protein</fullName>
    </submittedName>
</protein>
<dbReference type="InParanoid" id="D0NTT0"/>
<accession>D0NTT0</accession>
<reference evidence="3" key="1">
    <citation type="journal article" date="2009" name="Nature">
        <title>Genome sequence and analysis of the Irish potato famine pathogen Phytophthora infestans.</title>
        <authorList>
            <consortium name="The Broad Institute Genome Sequencing Platform"/>
            <person name="Haas B.J."/>
            <person name="Kamoun S."/>
            <person name="Zody M.C."/>
            <person name="Jiang R.H."/>
            <person name="Handsaker R.E."/>
            <person name="Cano L.M."/>
            <person name="Grabherr M."/>
            <person name="Kodira C.D."/>
            <person name="Raffaele S."/>
            <person name="Torto-Alalibo T."/>
            <person name="Bozkurt T.O."/>
            <person name="Ah-Fong A.M."/>
            <person name="Alvarado L."/>
            <person name="Anderson V.L."/>
            <person name="Armstrong M.R."/>
            <person name="Avrova A."/>
            <person name="Baxter L."/>
            <person name="Beynon J."/>
            <person name="Boevink P.C."/>
            <person name="Bollmann S.R."/>
            <person name="Bos J.I."/>
            <person name="Bulone V."/>
            <person name="Cai G."/>
            <person name="Cakir C."/>
            <person name="Carrington J.C."/>
            <person name="Chawner M."/>
            <person name="Conti L."/>
            <person name="Costanzo S."/>
            <person name="Ewan R."/>
            <person name="Fahlgren N."/>
            <person name="Fischbach M.A."/>
            <person name="Fugelstad J."/>
            <person name="Gilroy E.M."/>
            <person name="Gnerre S."/>
            <person name="Green P.J."/>
            <person name="Grenville-Briggs L.J."/>
            <person name="Griffith J."/>
            <person name="Grunwald N.J."/>
            <person name="Horn K."/>
            <person name="Horner N.R."/>
            <person name="Hu C.H."/>
            <person name="Huitema E."/>
            <person name="Jeong D.H."/>
            <person name="Jones A.M."/>
            <person name="Jones J.D."/>
            <person name="Jones R.W."/>
            <person name="Karlsson E.K."/>
            <person name="Kunjeti S.G."/>
            <person name="Lamour K."/>
            <person name="Liu Z."/>
            <person name="Ma L."/>
            <person name="Maclean D."/>
            <person name="Chibucos M.C."/>
            <person name="McDonald H."/>
            <person name="McWalters J."/>
            <person name="Meijer H.J."/>
            <person name="Morgan W."/>
            <person name="Morris P.F."/>
            <person name="Munro C.A."/>
            <person name="O'Neill K."/>
            <person name="Ospina-Giraldo M."/>
            <person name="Pinzon A."/>
            <person name="Pritchard L."/>
            <person name="Ramsahoye B."/>
            <person name="Ren Q."/>
            <person name="Restrepo S."/>
            <person name="Roy S."/>
            <person name="Sadanandom A."/>
            <person name="Savidor A."/>
            <person name="Schornack S."/>
            <person name="Schwartz D.C."/>
            <person name="Schumann U.D."/>
            <person name="Schwessinger B."/>
            <person name="Seyer L."/>
            <person name="Sharpe T."/>
            <person name="Silvar C."/>
            <person name="Song J."/>
            <person name="Studholme D.J."/>
            <person name="Sykes S."/>
            <person name="Thines M."/>
            <person name="van de Vondervoort P.J."/>
            <person name="Phuntumart V."/>
            <person name="Wawra S."/>
            <person name="Weide R."/>
            <person name="Win J."/>
            <person name="Young C."/>
            <person name="Zhou S."/>
            <person name="Fry W."/>
            <person name="Meyers B.C."/>
            <person name="van West P."/>
            <person name="Ristaino J."/>
            <person name="Govers F."/>
            <person name="Birch P.R."/>
            <person name="Whisson S.C."/>
            <person name="Judelson H.S."/>
            <person name="Nusbaum C."/>
        </authorList>
    </citation>
    <scope>NUCLEOTIDE SEQUENCE [LARGE SCALE GENOMIC DNA]</scope>
    <source>
        <strain evidence="3">T30-4</strain>
    </source>
</reference>
<keyword evidence="3" id="KW-1185">Reference proteome</keyword>
<name>D0NTT0_PHYIT</name>
<dbReference type="Proteomes" id="UP000006643">
    <property type="component" value="Unassembled WGS sequence"/>
</dbReference>
<proteinExistence type="predicted"/>
<dbReference type="KEGG" id="pif:PITG_16503"/>
<dbReference type="AlphaFoldDB" id="D0NTT0"/>
<dbReference type="eggNOG" id="ENOG502S2UY">
    <property type="taxonomic scope" value="Eukaryota"/>
</dbReference>
<dbReference type="VEuPathDB" id="FungiDB:PITG_16503"/>
<feature type="region of interest" description="Disordered" evidence="1">
    <location>
        <begin position="1"/>
        <end position="33"/>
    </location>
</feature>
<evidence type="ECO:0000313" key="2">
    <source>
        <dbReference type="EMBL" id="EEY65042.1"/>
    </source>
</evidence>
<dbReference type="HOGENOM" id="CLU_1006344_0_0_1"/>
<gene>
    <name evidence="2" type="ORF">PITG_16503</name>
</gene>
<organism evidence="2 3">
    <name type="scientific">Phytophthora infestans (strain T30-4)</name>
    <name type="common">Potato late blight agent</name>
    <dbReference type="NCBI Taxonomy" id="403677"/>
    <lineage>
        <taxon>Eukaryota</taxon>
        <taxon>Sar</taxon>
        <taxon>Stramenopiles</taxon>
        <taxon>Oomycota</taxon>
        <taxon>Peronosporomycetes</taxon>
        <taxon>Peronosporales</taxon>
        <taxon>Peronosporaceae</taxon>
        <taxon>Phytophthora</taxon>
    </lineage>
</organism>
<dbReference type="EMBL" id="DS028161">
    <property type="protein sequence ID" value="EEY65042.1"/>
    <property type="molecule type" value="Genomic_DNA"/>
</dbReference>
<evidence type="ECO:0000313" key="3">
    <source>
        <dbReference type="Proteomes" id="UP000006643"/>
    </source>
</evidence>
<evidence type="ECO:0000256" key="1">
    <source>
        <dbReference type="SAM" id="MobiDB-lite"/>
    </source>
</evidence>
<dbReference type="GeneID" id="9465204"/>
<dbReference type="RefSeq" id="XP_002897530.1">
    <property type="nucleotide sequence ID" value="XM_002897484.1"/>
</dbReference>
<sequence length="277" mass="31106">MSELRSSEIAALDGNEDTKTEEDEEQHAVCSRSRPVALSAIEDTAVVTTKGEPQQPRGRYIMSTRLEALPTTKRILYEYPIPKEVLDALERHRHFHVDDSSPLTAFKPIRLPHPTPTELYSATCTNIVWECFYRHSVPVERSPVSFVLSSLDVAPERPLPPASDLFHLQQLIAATTDDSILYTNYVICMTALTTFIETFERRYIANWTSNFLKISRLDAKVVAIASADTEDGEGGALTASTGHVREILLVTHVEVGDFVMYHGDFNLTKMEHDVTEI</sequence>